<keyword evidence="4 6" id="KW-1133">Transmembrane helix</keyword>
<sequence>MESWKSALITFSVIFLAELGDKTQLMVMALAARSRAPHMVFFGAVAALVASSFFAVLAGDGLLRNIPPRYLRLITGGVFMAVGAALVSKAFR</sequence>
<keyword evidence="5 6" id="KW-0472">Membrane</keyword>
<keyword evidence="8" id="KW-1185">Reference proteome</keyword>
<feature type="transmembrane region" description="Helical" evidence="6">
    <location>
        <begin position="36"/>
        <end position="58"/>
    </location>
</feature>
<dbReference type="EMBL" id="JAGGLG010000002">
    <property type="protein sequence ID" value="MBP2017025.1"/>
    <property type="molecule type" value="Genomic_DNA"/>
</dbReference>
<keyword evidence="3 6" id="KW-0812">Transmembrane</keyword>
<evidence type="ECO:0000256" key="6">
    <source>
        <dbReference type="RuleBase" id="RU365102"/>
    </source>
</evidence>
<dbReference type="Proteomes" id="UP001519289">
    <property type="component" value="Unassembled WGS sequence"/>
</dbReference>
<accession>A0ABS4JQ06</accession>
<organism evidence="7 8">
    <name type="scientific">Symbiobacterium terraclitae</name>
    <dbReference type="NCBI Taxonomy" id="557451"/>
    <lineage>
        <taxon>Bacteria</taxon>
        <taxon>Bacillati</taxon>
        <taxon>Bacillota</taxon>
        <taxon>Clostridia</taxon>
        <taxon>Eubacteriales</taxon>
        <taxon>Symbiobacteriaceae</taxon>
        <taxon>Symbiobacterium</taxon>
    </lineage>
</organism>
<evidence type="ECO:0000256" key="3">
    <source>
        <dbReference type="ARBA" id="ARBA00022692"/>
    </source>
</evidence>
<dbReference type="PANTHER" id="PTHR12608">
    <property type="entry name" value="TRANSMEMBRANE PROTEIN HTP-1 RELATED"/>
    <property type="match status" value="1"/>
</dbReference>
<dbReference type="PANTHER" id="PTHR12608:SF1">
    <property type="entry name" value="TRANSMEMBRANE PROTEIN 165"/>
    <property type="match status" value="1"/>
</dbReference>
<evidence type="ECO:0000256" key="5">
    <source>
        <dbReference type="ARBA" id="ARBA00023136"/>
    </source>
</evidence>
<evidence type="ECO:0000256" key="1">
    <source>
        <dbReference type="ARBA" id="ARBA00004141"/>
    </source>
</evidence>
<reference evidence="7 8" key="1">
    <citation type="submission" date="2021-03" db="EMBL/GenBank/DDBJ databases">
        <title>Genomic Encyclopedia of Type Strains, Phase IV (KMG-IV): sequencing the most valuable type-strain genomes for metagenomic binning, comparative biology and taxonomic classification.</title>
        <authorList>
            <person name="Goeker M."/>
        </authorList>
    </citation>
    <scope>NUCLEOTIDE SEQUENCE [LARGE SCALE GENOMIC DNA]</scope>
    <source>
        <strain evidence="7 8">DSM 27138</strain>
    </source>
</reference>
<dbReference type="InterPro" id="IPR001727">
    <property type="entry name" value="GDT1-like"/>
</dbReference>
<dbReference type="RefSeq" id="WP_209465177.1">
    <property type="nucleotide sequence ID" value="NZ_JAGGLG010000002.1"/>
</dbReference>
<evidence type="ECO:0000313" key="7">
    <source>
        <dbReference type="EMBL" id="MBP2017025.1"/>
    </source>
</evidence>
<gene>
    <name evidence="7" type="ORF">J2Z79_000399</name>
</gene>
<comment type="caution">
    <text evidence="7">The sequence shown here is derived from an EMBL/GenBank/DDBJ whole genome shotgun (WGS) entry which is preliminary data.</text>
</comment>
<evidence type="ECO:0000313" key="8">
    <source>
        <dbReference type="Proteomes" id="UP001519289"/>
    </source>
</evidence>
<evidence type="ECO:0000256" key="4">
    <source>
        <dbReference type="ARBA" id="ARBA00022989"/>
    </source>
</evidence>
<dbReference type="Pfam" id="PF01169">
    <property type="entry name" value="GDT1"/>
    <property type="match status" value="1"/>
</dbReference>
<comment type="caution">
    <text evidence="6">Lacks conserved residue(s) required for the propagation of feature annotation.</text>
</comment>
<evidence type="ECO:0000256" key="2">
    <source>
        <dbReference type="ARBA" id="ARBA00009190"/>
    </source>
</evidence>
<protein>
    <recommendedName>
        <fullName evidence="6">GDT1 family protein</fullName>
    </recommendedName>
</protein>
<name>A0ABS4JQ06_9FIRM</name>
<proteinExistence type="inferred from homology"/>
<comment type="similarity">
    <text evidence="2 6">Belongs to the GDT1 family.</text>
</comment>
<comment type="subcellular location">
    <subcellularLocation>
        <location evidence="1 6">Membrane</location>
        <topology evidence="1 6">Multi-pass membrane protein</topology>
    </subcellularLocation>
</comment>
<feature type="transmembrane region" description="Helical" evidence="6">
    <location>
        <begin position="70"/>
        <end position="91"/>
    </location>
</feature>